<organism evidence="1 2">
    <name type="scientific">Kibdelosporangium banguiense</name>
    <dbReference type="NCBI Taxonomy" id="1365924"/>
    <lineage>
        <taxon>Bacteria</taxon>
        <taxon>Bacillati</taxon>
        <taxon>Actinomycetota</taxon>
        <taxon>Actinomycetes</taxon>
        <taxon>Pseudonocardiales</taxon>
        <taxon>Pseudonocardiaceae</taxon>
        <taxon>Kibdelosporangium</taxon>
    </lineage>
</organism>
<dbReference type="PANTHER" id="PTHR23416">
    <property type="entry name" value="SIALIC ACID SYNTHASE-RELATED"/>
    <property type="match status" value="1"/>
</dbReference>
<dbReference type="RefSeq" id="WP_209645855.1">
    <property type="nucleotide sequence ID" value="NZ_JAGINW010000001.1"/>
</dbReference>
<dbReference type="Proteomes" id="UP001519332">
    <property type="component" value="Unassembled WGS sequence"/>
</dbReference>
<accession>A0ABS4TX37</accession>
<evidence type="ECO:0000313" key="2">
    <source>
        <dbReference type="Proteomes" id="UP001519332"/>
    </source>
</evidence>
<dbReference type="Gene3D" id="2.160.10.10">
    <property type="entry name" value="Hexapeptide repeat proteins"/>
    <property type="match status" value="1"/>
</dbReference>
<dbReference type="SUPFAM" id="SSF51161">
    <property type="entry name" value="Trimeric LpxA-like enzymes"/>
    <property type="match status" value="1"/>
</dbReference>
<reference evidence="1 2" key="1">
    <citation type="submission" date="2021-03" db="EMBL/GenBank/DDBJ databases">
        <title>Sequencing the genomes of 1000 actinobacteria strains.</title>
        <authorList>
            <person name="Klenk H.-P."/>
        </authorList>
    </citation>
    <scope>NUCLEOTIDE SEQUENCE [LARGE SCALE GENOMIC DNA]</scope>
    <source>
        <strain evidence="1 2">DSM 46670</strain>
    </source>
</reference>
<evidence type="ECO:0000313" key="1">
    <source>
        <dbReference type="EMBL" id="MBP2328965.1"/>
    </source>
</evidence>
<dbReference type="EMBL" id="JAGINW010000001">
    <property type="protein sequence ID" value="MBP2328965.1"/>
    <property type="molecule type" value="Genomic_DNA"/>
</dbReference>
<name>A0ABS4TX37_9PSEU</name>
<keyword evidence="2" id="KW-1185">Reference proteome</keyword>
<dbReference type="PANTHER" id="PTHR23416:SF78">
    <property type="entry name" value="LIPOPOLYSACCHARIDE BIOSYNTHESIS O-ACETYL TRANSFERASE WBBJ-RELATED"/>
    <property type="match status" value="1"/>
</dbReference>
<dbReference type="InterPro" id="IPR001451">
    <property type="entry name" value="Hexapep"/>
</dbReference>
<gene>
    <name evidence="1" type="ORF">JOF56_009350</name>
</gene>
<protein>
    <submittedName>
        <fullName evidence="1">Acetyltransferase-like isoleucine patch superfamily enzyme</fullName>
    </submittedName>
</protein>
<dbReference type="Pfam" id="PF00132">
    <property type="entry name" value="Hexapep"/>
    <property type="match status" value="1"/>
</dbReference>
<sequence>MLRAHKLRQYEDKLGNEIVFAGESHDSVTDIRFRGSGNKLIVASDAKIVDLRVDFIGDHGTVEIGSTVGNSVGLRFAMRVGHHSRIRIGRDVSSEGVVLVSAVEGTEVSIGEDTMLFAGIEVRSDDTYPVYEVATEKRLNDSRSITIGEHVWIAEGATIMGGVTIGNGAVISTRSIVDTDIPNNCIAMGAPAQVVNRDIAWERRVVLDRKRGDLLPADGEKTARYWGLTRADVPN</sequence>
<dbReference type="InterPro" id="IPR051159">
    <property type="entry name" value="Hexapeptide_acetyltransf"/>
</dbReference>
<comment type="caution">
    <text evidence="1">The sequence shown here is derived from an EMBL/GenBank/DDBJ whole genome shotgun (WGS) entry which is preliminary data.</text>
</comment>
<dbReference type="InterPro" id="IPR011004">
    <property type="entry name" value="Trimer_LpxA-like_sf"/>
</dbReference>
<proteinExistence type="predicted"/>